<sequence length="45" mass="4667">MGAALVALMFNLFDERGTHASLLLAGSFAAVAALVSVSRMTQTRA</sequence>
<evidence type="ECO:0000313" key="2">
    <source>
        <dbReference type="EMBL" id="SUB16440.1"/>
    </source>
</evidence>
<keyword evidence="1" id="KW-0472">Membrane</keyword>
<dbReference type="AlphaFoldDB" id="A0A379AGU0"/>
<proteinExistence type="predicted"/>
<feature type="transmembrane region" description="Helical" evidence="1">
    <location>
        <begin position="20"/>
        <end position="37"/>
    </location>
</feature>
<organism evidence="2 3">
    <name type="scientific">Enterobacter agglomerans</name>
    <name type="common">Erwinia herbicola</name>
    <name type="synonym">Pantoea agglomerans</name>
    <dbReference type="NCBI Taxonomy" id="549"/>
    <lineage>
        <taxon>Bacteria</taxon>
        <taxon>Pseudomonadati</taxon>
        <taxon>Pseudomonadota</taxon>
        <taxon>Gammaproteobacteria</taxon>
        <taxon>Enterobacterales</taxon>
        <taxon>Erwiniaceae</taxon>
        <taxon>Pantoea</taxon>
        <taxon>Pantoea agglomerans group</taxon>
    </lineage>
</organism>
<evidence type="ECO:0000313" key="3">
    <source>
        <dbReference type="Proteomes" id="UP000254640"/>
    </source>
</evidence>
<reference evidence="2 3" key="1">
    <citation type="submission" date="2018-06" db="EMBL/GenBank/DDBJ databases">
        <authorList>
            <consortium name="Pathogen Informatics"/>
            <person name="Doyle S."/>
        </authorList>
    </citation>
    <scope>NUCLEOTIDE SEQUENCE [LARGE SCALE GENOMIC DNA]</scope>
    <source>
        <strain evidence="2 3">NCTC9381</strain>
    </source>
</reference>
<dbReference type="EMBL" id="UGSO01000001">
    <property type="protein sequence ID" value="SUB16440.1"/>
    <property type="molecule type" value="Genomic_DNA"/>
</dbReference>
<protein>
    <submittedName>
        <fullName evidence="2">Uncharacterized protein</fullName>
    </submittedName>
</protein>
<evidence type="ECO:0000256" key="1">
    <source>
        <dbReference type="SAM" id="Phobius"/>
    </source>
</evidence>
<keyword evidence="3" id="KW-1185">Reference proteome</keyword>
<dbReference type="Proteomes" id="UP000254640">
    <property type="component" value="Unassembled WGS sequence"/>
</dbReference>
<name>A0A379AGU0_ENTAG</name>
<keyword evidence="1" id="KW-1133">Transmembrane helix</keyword>
<accession>A0A379AGU0</accession>
<gene>
    <name evidence="2" type="ORF">NCTC9381_02347</name>
</gene>
<keyword evidence="1" id="KW-0812">Transmembrane</keyword>